<gene>
    <name evidence="1" type="ORF">HAX54_048827</name>
</gene>
<keyword evidence="2" id="KW-1185">Reference proteome</keyword>
<comment type="caution">
    <text evidence="1">The sequence shown here is derived from an EMBL/GenBank/DDBJ whole genome shotgun (WGS) entry which is preliminary data.</text>
</comment>
<organism evidence="1 2">
    <name type="scientific">Datura stramonium</name>
    <name type="common">Jimsonweed</name>
    <name type="synonym">Common thornapple</name>
    <dbReference type="NCBI Taxonomy" id="4076"/>
    <lineage>
        <taxon>Eukaryota</taxon>
        <taxon>Viridiplantae</taxon>
        <taxon>Streptophyta</taxon>
        <taxon>Embryophyta</taxon>
        <taxon>Tracheophyta</taxon>
        <taxon>Spermatophyta</taxon>
        <taxon>Magnoliopsida</taxon>
        <taxon>eudicotyledons</taxon>
        <taxon>Gunneridae</taxon>
        <taxon>Pentapetalae</taxon>
        <taxon>asterids</taxon>
        <taxon>lamiids</taxon>
        <taxon>Solanales</taxon>
        <taxon>Solanaceae</taxon>
        <taxon>Solanoideae</taxon>
        <taxon>Datureae</taxon>
        <taxon>Datura</taxon>
    </lineage>
</organism>
<dbReference type="Proteomes" id="UP000823775">
    <property type="component" value="Unassembled WGS sequence"/>
</dbReference>
<proteinExistence type="predicted"/>
<evidence type="ECO:0000313" key="1">
    <source>
        <dbReference type="EMBL" id="MCD7462577.1"/>
    </source>
</evidence>
<dbReference type="EMBL" id="JACEIK010000813">
    <property type="protein sequence ID" value="MCD7462577.1"/>
    <property type="molecule type" value="Genomic_DNA"/>
</dbReference>
<sequence length="147" mass="16249">MVSLVVCSSEETKKRRCCRTLVVSSKVLTTRGESEGSHYQHSVWWLLVSIMEKMEGLVMLGGGVVVVGSRRFCEGKRRRLLQVLMATGPKIGFMGKGREETREVGGENQSACCCSLTSTTDIGEGSRGRRSWVEIMEDLVVLLGYGR</sequence>
<protein>
    <submittedName>
        <fullName evidence="1">Uncharacterized protein</fullName>
    </submittedName>
</protein>
<reference evidence="1 2" key="1">
    <citation type="journal article" date="2021" name="BMC Genomics">
        <title>Datura genome reveals duplications of psychoactive alkaloid biosynthetic genes and high mutation rate following tissue culture.</title>
        <authorList>
            <person name="Rajewski A."/>
            <person name="Carter-House D."/>
            <person name="Stajich J."/>
            <person name="Litt A."/>
        </authorList>
    </citation>
    <scope>NUCLEOTIDE SEQUENCE [LARGE SCALE GENOMIC DNA]</scope>
    <source>
        <strain evidence="1">AR-01</strain>
    </source>
</reference>
<accession>A0ABS8SU98</accession>
<name>A0ABS8SU98_DATST</name>
<evidence type="ECO:0000313" key="2">
    <source>
        <dbReference type="Proteomes" id="UP000823775"/>
    </source>
</evidence>